<gene>
    <name evidence="5" type="ordered locus">Shell_0721</name>
</gene>
<dbReference type="PROSITE" id="PS51192">
    <property type="entry name" value="HELICASE_ATP_BIND_1"/>
    <property type="match status" value="1"/>
</dbReference>
<dbReference type="GO" id="GO:0036297">
    <property type="term" value="P:interstrand cross-link repair"/>
    <property type="evidence" value="ECO:0007669"/>
    <property type="project" value="TreeGrafter"/>
</dbReference>
<dbReference type="SUPFAM" id="SSF52540">
    <property type="entry name" value="P-loop containing nucleoside triphosphate hydrolases"/>
    <property type="match status" value="1"/>
</dbReference>
<dbReference type="InterPro" id="IPR011545">
    <property type="entry name" value="DEAD/DEAH_box_helicase_dom"/>
</dbReference>
<dbReference type="InterPro" id="IPR027417">
    <property type="entry name" value="P-loop_NTPase"/>
</dbReference>
<feature type="domain" description="Helicase C-terminal" evidence="4">
    <location>
        <begin position="333"/>
        <end position="489"/>
    </location>
</feature>
<protein>
    <submittedName>
        <fullName evidence="5">DEAD/DEAH box helicase domain protein</fullName>
    </submittedName>
</protein>
<keyword evidence="5" id="KW-0347">Helicase</keyword>
<evidence type="ECO:0000256" key="2">
    <source>
        <dbReference type="ARBA" id="ARBA00022840"/>
    </source>
</evidence>
<dbReference type="eggNOG" id="arCOG00555">
    <property type="taxonomic scope" value="Archaea"/>
</dbReference>
<dbReference type="PROSITE" id="PS51194">
    <property type="entry name" value="HELICASE_CTER"/>
    <property type="match status" value="1"/>
</dbReference>
<dbReference type="PANTHER" id="PTHR47957:SF3">
    <property type="entry name" value="ATP-DEPENDENT HELICASE HRQ1"/>
    <property type="match status" value="1"/>
</dbReference>
<sequence length="1045" mass="121721">MVTVFLRIKTKVVLEKLGYNYLYRVEKGSEPEYSNVKFSDIVPEFSSHRIGGFKLYKHQYMGYQALALGKNLIIRSGTGSGKTEVWILHAMNMVKKNEKTHVLVLYPTLALANDQIKRIRDYLSLINNEPLQLDSVRRAELETSIGKRGLRDLIGKTNIVISNPAFILHDVKKLLLHPTRSLLYSFYKRLDMIVVDEIDFYGPRSLALLLALLKILSEYSDVKPQIAVLTATLSNPEDLGMYLRDITGREYEVVEGKPFNVDNYQYIILGKNLENIWKILVNNKEHVENIEDPIIRNELLKAIDSYKYFAGNIHRIISIAQSQGIDLPSPSVDYGEIINEYLEDDHVTLVFTYSISMAEEVVRTVKHRYGEDKPIASHHHLVPKKKREEIEERARKGLIKVIVSPRTLSQGIDIGTIARIVHLGLPSDVREYYQREGRKGRRKELGFAETVIIPFSRWDKELLSRGFKVFEKWLGLGIEKTLVNPDNLYIYLFTGLAKLLSPWYREKLNELEKKALRKTGVLTEKRVNEKLMKWIFERINFYEFAPPYGIKRYLVKGDKLIPLEPIGHCDLVEKFQPGNIDYSEEAIITHLDTGKTARYVRAVYEKPVREINFYSEDAFAVALEEYRYIKMNWGEKPSILRDILAGRLTSEELCVVYTPWNGFGKYRKIPDRCVWKLRSEKPKVLVRGDKAIVYYDRRQIYVPKPTAGEYRDYTYGYLYSVDPGENSDLLRLGLAMLMILLRRIYGIAFETIMYDVIKLGEYKYFSLHEPEAAGIIDKINWLDVRRKIEDYKFDDLDIILLSEIDDISYSILITYEFDWEIIRQQMLRIIDYILARDRIKVLLGGKEIAVPKPSPALKLLALSLMVEVVGEETELPRILVAINAYDGEKHYPAIALYPPIPYIKPPNEILEVEKRLLEKIMYEDYKIIIPNKEKTLYQLKTANMRQLALIIENMPEKTIDITQMIQTINLRNISFQELANQYTGQEKTMNPSRIREILKTIREKMTIYDTHRKQIIEYLRNMSETTYLSYLIIQNLKNTIEKNTG</sequence>
<reference evidence="6" key="1">
    <citation type="submission" date="2010-05" db="EMBL/GenBank/DDBJ databases">
        <title>Complete sequence of Staphylothermus hellenicus DSM 12710.</title>
        <authorList>
            <consortium name="US DOE Joint Genome Institute"/>
            <person name="Lucas S."/>
            <person name="Copeland A."/>
            <person name="Lapidus A."/>
            <person name="Cheng J.-F."/>
            <person name="Bruce D."/>
            <person name="Goodwin L."/>
            <person name="Pitluck S."/>
            <person name="Davenport K."/>
            <person name="Detter J.C."/>
            <person name="Han C."/>
            <person name="Tapia R."/>
            <person name="Larimer F."/>
            <person name="Land M."/>
            <person name="Hauser L."/>
            <person name="Kyrpides N."/>
            <person name="Mikhailova N."/>
            <person name="Anderson I.J."/>
            <person name="Woyke T."/>
        </authorList>
    </citation>
    <scope>NUCLEOTIDE SEQUENCE [LARGE SCALE GENOMIC DNA]</scope>
    <source>
        <strain evidence="6">DSM 12710 / JCM 10830 / BK20S6-10-b1 / P8</strain>
    </source>
</reference>
<dbReference type="AlphaFoldDB" id="D7DCE3"/>
<dbReference type="KEGG" id="shc:Shell_0721"/>
<dbReference type="PANTHER" id="PTHR47957">
    <property type="entry name" value="ATP-DEPENDENT HELICASE HRQ1"/>
    <property type="match status" value="1"/>
</dbReference>
<keyword evidence="1" id="KW-0547">Nucleotide-binding</keyword>
<dbReference type="GO" id="GO:0005524">
    <property type="term" value="F:ATP binding"/>
    <property type="evidence" value="ECO:0007669"/>
    <property type="project" value="UniProtKB-KW"/>
</dbReference>
<dbReference type="Pfam" id="PF00271">
    <property type="entry name" value="Helicase_C"/>
    <property type="match status" value="1"/>
</dbReference>
<proteinExistence type="predicted"/>
<dbReference type="EMBL" id="CP002051">
    <property type="protein sequence ID" value="ADI31840.1"/>
    <property type="molecule type" value="Genomic_DNA"/>
</dbReference>
<dbReference type="Gene3D" id="3.40.50.300">
    <property type="entry name" value="P-loop containing nucleotide triphosphate hydrolases"/>
    <property type="match status" value="2"/>
</dbReference>
<evidence type="ECO:0000259" key="4">
    <source>
        <dbReference type="PROSITE" id="PS51194"/>
    </source>
</evidence>
<keyword evidence="2" id="KW-0067">ATP-binding</keyword>
<dbReference type="SMART" id="SM00487">
    <property type="entry name" value="DEXDc"/>
    <property type="match status" value="1"/>
</dbReference>
<name>D7DCE3_STAHD</name>
<dbReference type="GO" id="GO:0043138">
    <property type="term" value="F:3'-5' DNA helicase activity"/>
    <property type="evidence" value="ECO:0007669"/>
    <property type="project" value="TreeGrafter"/>
</dbReference>
<dbReference type="InterPro" id="IPR001650">
    <property type="entry name" value="Helicase_C-like"/>
</dbReference>
<dbReference type="GO" id="GO:0006289">
    <property type="term" value="P:nucleotide-excision repair"/>
    <property type="evidence" value="ECO:0007669"/>
    <property type="project" value="TreeGrafter"/>
</dbReference>
<evidence type="ECO:0000313" key="6">
    <source>
        <dbReference type="Proteomes" id="UP000002573"/>
    </source>
</evidence>
<organism evidence="5 6">
    <name type="scientific">Staphylothermus hellenicus (strain DSM 12710 / JCM 10830 / BK20S6-10-b1 / P8)</name>
    <dbReference type="NCBI Taxonomy" id="591019"/>
    <lineage>
        <taxon>Archaea</taxon>
        <taxon>Thermoproteota</taxon>
        <taxon>Thermoprotei</taxon>
        <taxon>Desulfurococcales</taxon>
        <taxon>Desulfurococcaceae</taxon>
        <taxon>Staphylothermus</taxon>
    </lineage>
</organism>
<dbReference type="SMART" id="SM00490">
    <property type="entry name" value="HELICc"/>
    <property type="match status" value="1"/>
</dbReference>
<feature type="domain" description="Helicase ATP-binding" evidence="3">
    <location>
        <begin position="63"/>
        <end position="251"/>
    </location>
</feature>
<accession>D7DCE3</accession>
<dbReference type="STRING" id="591019.Shell_0721"/>
<dbReference type="InterPro" id="IPR014001">
    <property type="entry name" value="Helicase_ATP-bd"/>
</dbReference>
<keyword evidence="6" id="KW-1185">Reference proteome</keyword>
<dbReference type="Pfam" id="PF00270">
    <property type="entry name" value="DEAD"/>
    <property type="match status" value="1"/>
</dbReference>
<dbReference type="HOGENOM" id="CLU_312314_0_0_2"/>
<keyword evidence="5" id="KW-0378">Hydrolase</keyword>
<evidence type="ECO:0000259" key="3">
    <source>
        <dbReference type="PROSITE" id="PS51192"/>
    </source>
</evidence>
<dbReference type="Proteomes" id="UP000002573">
    <property type="component" value="Chromosome"/>
</dbReference>
<dbReference type="GO" id="GO:0003676">
    <property type="term" value="F:nucleic acid binding"/>
    <property type="evidence" value="ECO:0007669"/>
    <property type="project" value="InterPro"/>
</dbReference>
<evidence type="ECO:0000313" key="5">
    <source>
        <dbReference type="EMBL" id="ADI31840.1"/>
    </source>
</evidence>
<evidence type="ECO:0000256" key="1">
    <source>
        <dbReference type="ARBA" id="ARBA00022741"/>
    </source>
</evidence>
<reference evidence="5 6" key="2">
    <citation type="journal article" date="2011" name="Stand. Genomic Sci.">
        <title>Complete genome sequence of Staphylothermus hellenicus P8.</title>
        <authorList>
            <person name="Anderson I."/>
            <person name="Wirth R."/>
            <person name="Lucas S."/>
            <person name="Copeland A."/>
            <person name="Lapidus A."/>
            <person name="Cheng J.F."/>
            <person name="Goodwin L."/>
            <person name="Pitluck S."/>
            <person name="Davenport K."/>
            <person name="Detter J.C."/>
            <person name="Han C."/>
            <person name="Tapia R."/>
            <person name="Land M."/>
            <person name="Hauser L."/>
            <person name="Pati A."/>
            <person name="Mikhailova N."/>
            <person name="Woyke T."/>
            <person name="Klenk H.P."/>
            <person name="Kyrpides N."/>
            <person name="Ivanova N."/>
        </authorList>
    </citation>
    <scope>NUCLEOTIDE SEQUENCE [LARGE SCALE GENOMIC DNA]</scope>
    <source>
        <strain evidence="6">DSM 12710 / JCM 10830 / BK20S6-10-b1 / P8</strain>
    </source>
</reference>